<protein>
    <submittedName>
        <fullName evidence="1">Uncharacterized protein</fullName>
    </submittedName>
</protein>
<name>A0A564XUK8_HYMDI</name>
<reference evidence="1 2" key="1">
    <citation type="submission" date="2019-07" db="EMBL/GenBank/DDBJ databases">
        <authorList>
            <person name="Jastrzebski P J."/>
            <person name="Paukszto L."/>
            <person name="Jastrzebski P J."/>
        </authorList>
    </citation>
    <scope>NUCLEOTIDE SEQUENCE [LARGE SCALE GENOMIC DNA]</scope>
    <source>
        <strain evidence="1 2">WMS-il1</strain>
    </source>
</reference>
<evidence type="ECO:0000313" key="1">
    <source>
        <dbReference type="EMBL" id="VUZ38687.1"/>
    </source>
</evidence>
<dbReference type="Proteomes" id="UP000321570">
    <property type="component" value="Unassembled WGS sequence"/>
</dbReference>
<keyword evidence="2" id="KW-1185">Reference proteome</keyword>
<dbReference type="EMBL" id="CABIJS010000004">
    <property type="protein sequence ID" value="VUZ38687.1"/>
    <property type="molecule type" value="Genomic_DNA"/>
</dbReference>
<gene>
    <name evidence="1" type="ORF">WMSIL1_LOCUS103</name>
</gene>
<sequence length="63" mass="7003">MTQKSSCISKQTGFYGGYQTEYNPDSRSVHLMEPSTGRVPSLPDMINSIRFPVGVANDRLCHP</sequence>
<organism evidence="1 2">
    <name type="scientific">Hymenolepis diminuta</name>
    <name type="common">Rat tapeworm</name>
    <dbReference type="NCBI Taxonomy" id="6216"/>
    <lineage>
        <taxon>Eukaryota</taxon>
        <taxon>Metazoa</taxon>
        <taxon>Spiralia</taxon>
        <taxon>Lophotrochozoa</taxon>
        <taxon>Platyhelminthes</taxon>
        <taxon>Cestoda</taxon>
        <taxon>Eucestoda</taxon>
        <taxon>Cyclophyllidea</taxon>
        <taxon>Hymenolepididae</taxon>
        <taxon>Hymenolepis</taxon>
    </lineage>
</organism>
<evidence type="ECO:0000313" key="2">
    <source>
        <dbReference type="Proteomes" id="UP000321570"/>
    </source>
</evidence>
<proteinExistence type="predicted"/>
<accession>A0A564XUK8</accession>
<dbReference type="AlphaFoldDB" id="A0A564XUK8"/>